<dbReference type="InterPro" id="IPR001451">
    <property type="entry name" value="Hexapep"/>
</dbReference>
<dbReference type="GO" id="GO:0008374">
    <property type="term" value="F:O-acyltransferase activity"/>
    <property type="evidence" value="ECO:0007669"/>
    <property type="project" value="TreeGrafter"/>
</dbReference>
<dbReference type="EMBL" id="CP060724">
    <property type="protein sequence ID" value="QNN76138.1"/>
    <property type="molecule type" value="Genomic_DNA"/>
</dbReference>
<dbReference type="CDD" id="cd03357">
    <property type="entry name" value="LbH_MAT_GAT"/>
    <property type="match status" value="1"/>
</dbReference>
<protein>
    <submittedName>
        <fullName evidence="3">Sugar O-acetyltransferase</fullName>
    </submittedName>
</protein>
<gene>
    <name evidence="3" type="ORF">H9L19_07655</name>
</gene>
<dbReference type="PANTHER" id="PTHR23416">
    <property type="entry name" value="SIALIC ACID SYNTHASE-RELATED"/>
    <property type="match status" value="1"/>
</dbReference>
<reference evidence="3 4" key="1">
    <citation type="submission" date="2020-08" db="EMBL/GenBank/DDBJ databases">
        <title>Genome sequence of Weissella diestrammenae KACC 16890T.</title>
        <authorList>
            <person name="Hyun D.-W."/>
            <person name="Bae J.-W."/>
        </authorList>
    </citation>
    <scope>NUCLEOTIDE SEQUENCE [LARGE SCALE GENOMIC DNA]</scope>
    <source>
        <strain evidence="3 4">KACC 16890</strain>
    </source>
</reference>
<sequence>MARVLDEKECTRLQKKDIQAKLLDGDWYQYAKEPTLQATVKASAQAIQKINVLANQDFDLATTALQTLVPDLSESAEVYFPVRTIEYPKRLKIGAHTFINAGLQILSAGQVTIGAHCFIGPNCALYTPNHHPFDKLLRRDGWQYDAPITIGDDCWFGGAVIILPGVTLGNNVVVGAGSVVTKSFGDNVMIAGNPARQIKTLPA</sequence>
<dbReference type="Proteomes" id="UP000515800">
    <property type="component" value="Chromosome"/>
</dbReference>
<dbReference type="AlphaFoldDB" id="A0A7G9T7R3"/>
<keyword evidence="2 3" id="KW-0808">Transferase</keyword>
<dbReference type="PANTHER" id="PTHR23416:SF23">
    <property type="entry name" value="ACETYLTRANSFERASE C18B11.09C-RELATED"/>
    <property type="match status" value="1"/>
</dbReference>
<evidence type="ECO:0000256" key="1">
    <source>
        <dbReference type="ARBA" id="ARBA00007274"/>
    </source>
</evidence>
<evidence type="ECO:0000256" key="2">
    <source>
        <dbReference type="ARBA" id="ARBA00022679"/>
    </source>
</evidence>
<dbReference type="InterPro" id="IPR051159">
    <property type="entry name" value="Hexapeptide_acetyltransf"/>
</dbReference>
<comment type="similarity">
    <text evidence="1">Belongs to the transferase hexapeptide repeat family.</text>
</comment>
<dbReference type="InterPro" id="IPR011004">
    <property type="entry name" value="Trimer_LpxA-like_sf"/>
</dbReference>
<name>A0A7G9T7R3_9LACO</name>
<proteinExistence type="inferred from homology"/>
<accession>A0A7G9T7R3</accession>
<dbReference type="SUPFAM" id="SSF51161">
    <property type="entry name" value="Trimeric LpxA-like enzymes"/>
    <property type="match status" value="1"/>
</dbReference>
<organism evidence="3 4">
    <name type="scientific">Weissella diestrammenae</name>
    <dbReference type="NCBI Taxonomy" id="1162633"/>
    <lineage>
        <taxon>Bacteria</taxon>
        <taxon>Bacillati</taxon>
        <taxon>Bacillota</taxon>
        <taxon>Bacilli</taxon>
        <taxon>Lactobacillales</taxon>
        <taxon>Lactobacillaceae</taxon>
        <taxon>Weissella</taxon>
    </lineage>
</organism>
<evidence type="ECO:0000313" key="3">
    <source>
        <dbReference type="EMBL" id="QNN76138.1"/>
    </source>
</evidence>
<dbReference type="Gene3D" id="2.160.10.10">
    <property type="entry name" value="Hexapeptide repeat proteins"/>
    <property type="match status" value="1"/>
</dbReference>
<dbReference type="GO" id="GO:0005829">
    <property type="term" value="C:cytosol"/>
    <property type="evidence" value="ECO:0007669"/>
    <property type="project" value="TreeGrafter"/>
</dbReference>
<keyword evidence="4" id="KW-1185">Reference proteome</keyword>
<evidence type="ECO:0000313" key="4">
    <source>
        <dbReference type="Proteomes" id="UP000515800"/>
    </source>
</evidence>
<dbReference type="KEGG" id="wdi:H9L19_07655"/>
<dbReference type="RefSeq" id="WP_187529966.1">
    <property type="nucleotide sequence ID" value="NZ_CP060724.1"/>
</dbReference>
<dbReference type="Pfam" id="PF14602">
    <property type="entry name" value="Hexapep_2"/>
    <property type="match status" value="2"/>
</dbReference>